<evidence type="ECO:0000313" key="3">
    <source>
        <dbReference type="Proteomes" id="UP000295066"/>
    </source>
</evidence>
<organism evidence="2 3">
    <name type="scientific">Aminivibrio pyruvatiphilus</name>
    <dbReference type="NCBI Taxonomy" id="1005740"/>
    <lineage>
        <taxon>Bacteria</taxon>
        <taxon>Thermotogati</taxon>
        <taxon>Synergistota</taxon>
        <taxon>Synergistia</taxon>
        <taxon>Synergistales</taxon>
        <taxon>Aminobacteriaceae</taxon>
        <taxon>Aminivibrio</taxon>
    </lineage>
</organism>
<evidence type="ECO:0000256" key="1">
    <source>
        <dbReference type="PIRSR" id="PIRSR000440-1"/>
    </source>
</evidence>
<evidence type="ECO:0000313" key="2">
    <source>
        <dbReference type="EMBL" id="TDY61288.1"/>
    </source>
</evidence>
<sequence length="211" mass="24672">MKEIDIETWSRKEHFQFFLRSDLPFYNVNFNVDITGLKEYARSCGLSLTNTLLFLAVKALNRVENFRYRLMEGKVVLYDRINPSFACIRGNEDLFRMITVEFEDDIVAFDTKAKAAIEHSTSCFDMTMLKGRSDFAFFSPLPWIPFTAVDHTMSLKKEDCIPRISWGKYSQDGGKVLLPFNIQVNHVFIDGLHVGQYYEKLHELIREQMKK</sequence>
<dbReference type="InterPro" id="IPR001707">
    <property type="entry name" value="Cmp_AcTrfase"/>
</dbReference>
<gene>
    <name evidence="2" type="ORF">C8D99_106143</name>
</gene>
<dbReference type="PANTHER" id="PTHR38474:SF1">
    <property type="entry name" value="SLR0299 PROTEIN"/>
    <property type="match status" value="1"/>
</dbReference>
<dbReference type="GO" id="GO:0008811">
    <property type="term" value="F:chloramphenicol O-acetyltransferase activity"/>
    <property type="evidence" value="ECO:0007669"/>
    <property type="project" value="InterPro"/>
</dbReference>
<dbReference type="AlphaFoldDB" id="A0A4R8M8J5"/>
<name>A0A4R8M8J5_9BACT</name>
<proteinExistence type="predicted"/>
<protein>
    <submittedName>
        <fullName evidence="2">Chloramphenicol O-acetyltransferase type A</fullName>
    </submittedName>
</protein>
<dbReference type="OrthoDB" id="9801766at2"/>
<keyword evidence="2" id="KW-0808">Transferase</keyword>
<dbReference type="RefSeq" id="WP_133957336.1">
    <property type="nucleotide sequence ID" value="NZ_SORI01000006.1"/>
</dbReference>
<reference evidence="2 3" key="1">
    <citation type="submission" date="2019-03" db="EMBL/GenBank/DDBJ databases">
        <title>Genomic Encyclopedia of Type Strains, Phase IV (KMG-IV): sequencing the most valuable type-strain genomes for metagenomic binning, comparative biology and taxonomic classification.</title>
        <authorList>
            <person name="Goeker M."/>
        </authorList>
    </citation>
    <scope>NUCLEOTIDE SEQUENCE [LARGE SCALE GENOMIC DNA]</scope>
    <source>
        <strain evidence="2 3">DSM 25964</strain>
    </source>
</reference>
<keyword evidence="3" id="KW-1185">Reference proteome</keyword>
<dbReference type="Gene3D" id="3.30.559.10">
    <property type="entry name" value="Chloramphenicol acetyltransferase-like domain"/>
    <property type="match status" value="1"/>
</dbReference>
<dbReference type="Pfam" id="PF00302">
    <property type="entry name" value="CAT"/>
    <property type="match status" value="1"/>
</dbReference>
<comment type="caution">
    <text evidence="2">The sequence shown here is derived from an EMBL/GenBank/DDBJ whole genome shotgun (WGS) entry which is preliminary data.</text>
</comment>
<dbReference type="EMBL" id="SORI01000006">
    <property type="protein sequence ID" value="TDY61288.1"/>
    <property type="molecule type" value="Genomic_DNA"/>
</dbReference>
<dbReference type="PANTHER" id="PTHR38474">
    <property type="entry name" value="SLR0299 PROTEIN"/>
    <property type="match status" value="1"/>
</dbReference>
<dbReference type="Proteomes" id="UP000295066">
    <property type="component" value="Unassembled WGS sequence"/>
</dbReference>
<dbReference type="PIRSF" id="PIRSF000440">
    <property type="entry name" value="CAT"/>
    <property type="match status" value="1"/>
</dbReference>
<accession>A0A4R8M8J5</accession>
<dbReference type="InterPro" id="IPR023213">
    <property type="entry name" value="CAT-like_dom_sf"/>
</dbReference>
<dbReference type="SUPFAM" id="SSF52777">
    <property type="entry name" value="CoA-dependent acyltransferases"/>
    <property type="match status" value="1"/>
</dbReference>
<dbReference type="SMART" id="SM01059">
    <property type="entry name" value="CAT"/>
    <property type="match status" value="1"/>
</dbReference>
<feature type="active site" description="Proton acceptor" evidence="1">
    <location>
        <position position="186"/>
    </location>
</feature>